<dbReference type="EMBL" id="CM047736">
    <property type="protein sequence ID" value="KAJ0052141.1"/>
    <property type="molecule type" value="Genomic_DNA"/>
</dbReference>
<keyword evidence="2" id="KW-1185">Reference proteome</keyword>
<sequence length="1262" mass="139708">MKVKKQKRHRKTVRFFTACFGFRQPYKVICDGTFVHHLIENGITPADQALSNTLAAPVKLFTTKCVIEELKRLGQSQSEALEAAHKLTVARCDHDKRKSADVCIVDIIGEKNSEHFFVATQDVDLRKKLQEVPGVPLIFGLRNALFLEPPSAFQRQFVKASEEGRSHMTESEYKMLKKRAKNLLETEQTRDSSNENEDLEDQKLEMQTVERKHNTTKGLGVKDRPQFKRKKAKGPNPLSCKKKKSSHNQSRVSRKEQETKEVTCGQKPCADRQLMIVIGKLEEDQDFVLVKLSVQLITAKGIKFMLQCTTTMHYDKAKLGQVENMTRVRLMTYLTAPPPFQSSLHLTLFKNSVSRDPSNLLASWNSTTDHCTWFGVTCDRFTGRVTGLALVAAVTSSSHVIAGTLPASISELAELRTLSIPHNVFSGQIPASIGEIRFLEVVELQGNNFSGEIPYEISKLEALRVLNLSFNLLSGEVPRRVIGDGNLSVIDLSNNQLAGGVVIDSVSKCEFLEHLKLSNNFLTENIPKEIGKCRNLRTLMLDGNILEGPIPAEIGRISELRVLDVSRNSLTDRIPVELANCRKLSVVALTNLNEVNDNDGSSKGEFNAFDGGVPYELLMSSSLQILWAPRGNLGGRLPDNWNDSCSLRVLNLGQNGFNGVLPKSLGNCKNLTYLDLSLNNLVGYLPMQLRVPCMMYFNVSQNNITGVLTRHEDANCGSSSLISFGDDFSFLDLEDVQIAYANIPFWVSTSNKSFVIIHDFSSNRFSGPLPLFALGDEFMASKSKPVYRLLLNNNMFNESLPGELVSNCSDLLSLSVNLSANQLSGTIDKGLFLNCLTLREFEAANNQIGGPIASGVDKLMKLQRLDLSGNRVSGSLPHQLGKLKFLKWIFLGGNNITGEIPSEFGKLSSLTVLDLSHNVLTGSIPASLSNATALETLSLDHNQLSGEIPSSFSTLLSLATLDISFNNLSGRIPHLHHQIDCNSFNENKYLGPCPDTNSTGLEKNPVQLSHDRLQSRKRLKSFIIAVVTSASAVLCIASVIVFVIFRRRRFRRLASLRGKVVVTFAETPTELTYDNVVRATGNFSIGNLIGTGGFGSTYKAELVPGYLVAVKKLYLGRFQGIQQFDAEIRTLGRIRHKNLEGRSSELFSPALWEAGPKENLLGMLRLATGCTVETLSVRPSVKQVLEKLKQGFLVKQYGLTFLFQFFRDGSDSSGTAAAWHQNSGTSLVLSKMTFEWKFCSLVGIKFSDLVTCSSPRQRRSAN</sequence>
<reference evidence="2" key="1">
    <citation type="journal article" date="2023" name="G3 (Bethesda)">
        <title>Genome assembly and association tests identify interacting loci associated with vigor, precocity, and sex in interspecific pistachio rootstocks.</title>
        <authorList>
            <person name="Palmer W."/>
            <person name="Jacygrad E."/>
            <person name="Sagayaradj S."/>
            <person name="Cavanaugh K."/>
            <person name="Han R."/>
            <person name="Bertier L."/>
            <person name="Beede B."/>
            <person name="Kafkas S."/>
            <person name="Golino D."/>
            <person name="Preece J."/>
            <person name="Michelmore R."/>
        </authorList>
    </citation>
    <scope>NUCLEOTIDE SEQUENCE [LARGE SCALE GENOMIC DNA]</scope>
</reference>
<protein>
    <submittedName>
        <fullName evidence="1">Uncharacterized protein</fullName>
    </submittedName>
</protein>
<organism evidence="1 2">
    <name type="scientific">Pistacia integerrima</name>
    <dbReference type="NCBI Taxonomy" id="434235"/>
    <lineage>
        <taxon>Eukaryota</taxon>
        <taxon>Viridiplantae</taxon>
        <taxon>Streptophyta</taxon>
        <taxon>Embryophyta</taxon>
        <taxon>Tracheophyta</taxon>
        <taxon>Spermatophyta</taxon>
        <taxon>Magnoliopsida</taxon>
        <taxon>eudicotyledons</taxon>
        <taxon>Gunneridae</taxon>
        <taxon>Pentapetalae</taxon>
        <taxon>rosids</taxon>
        <taxon>malvids</taxon>
        <taxon>Sapindales</taxon>
        <taxon>Anacardiaceae</taxon>
        <taxon>Pistacia</taxon>
    </lineage>
</organism>
<gene>
    <name evidence="1" type="ORF">Pint_02505</name>
</gene>
<evidence type="ECO:0000313" key="1">
    <source>
        <dbReference type="EMBL" id="KAJ0052141.1"/>
    </source>
</evidence>
<evidence type="ECO:0000313" key="2">
    <source>
        <dbReference type="Proteomes" id="UP001163603"/>
    </source>
</evidence>
<comment type="caution">
    <text evidence="1">The sequence shown here is derived from an EMBL/GenBank/DDBJ whole genome shotgun (WGS) entry which is preliminary data.</text>
</comment>
<accession>A0ACC0ZH84</accession>
<name>A0ACC0ZH84_9ROSI</name>
<proteinExistence type="predicted"/>
<dbReference type="Proteomes" id="UP001163603">
    <property type="component" value="Chromosome 1"/>
</dbReference>